<feature type="compositionally biased region" description="Polar residues" evidence="10">
    <location>
        <begin position="143"/>
        <end position="152"/>
    </location>
</feature>
<feature type="region of interest" description="Disordered" evidence="10">
    <location>
        <begin position="1"/>
        <end position="22"/>
    </location>
</feature>
<evidence type="ECO:0000256" key="8">
    <source>
        <dbReference type="ARBA" id="ARBA00022989"/>
    </source>
</evidence>
<keyword evidence="9 11" id="KW-0472">Membrane</keyword>
<evidence type="ECO:0000256" key="4">
    <source>
        <dbReference type="ARBA" id="ARBA00022490"/>
    </source>
</evidence>
<feature type="compositionally biased region" description="Basic and acidic residues" evidence="10">
    <location>
        <begin position="1"/>
        <end position="13"/>
    </location>
</feature>
<evidence type="ECO:0008006" key="14">
    <source>
        <dbReference type="Google" id="ProtNLM"/>
    </source>
</evidence>
<dbReference type="GeneID" id="119736160"/>
<dbReference type="GO" id="GO:0036513">
    <property type="term" value="C:Derlin-1 retrotranslocation complex"/>
    <property type="evidence" value="ECO:0007669"/>
    <property type="project" value="TreeGrafter"/>
</dbReference>
<dbReference type="Pfam" id="PF06936">
    <property type="entry name" value="Selenoprotein_S"/>
    <property type="match status" value="1"/>
</dbReference>
<accession>A0A914APZ5</accession>
<organism evidence="12 13">
    <name type="scientific">Patiria miniata</name>
    <name type="common">Bat star</name>
    <name type="synonym">Asterina miniata</name>
    <dbReference type="NCBI Taxonomy" id="46514"/>
    <lineage>
        <taxon>Eukaryota</taxon>
        <taxon>Metazoa</taxon>
        <taxon>Echinodermata</taxon>
        <taxon>Eleutherozoa</taxon>
        <taxon>Asterozoa</taxon>
        <taxon>Asteroidea</taxon>
        <taxon>Valvatacea</taxon>
        <taxon>Valvatida</taxon>
        <taxon>Asterinidae</taxon>
        <taxon>Patiria</taxon>
    </lineage>
</organism>
<keyword evidence="8 11" id="KW-1133">Transmembrane helix</keyword>
<protein>
    <recommendedName>
        <fullName evidence="14">Selenoprotein S</fullName>
    </recommendedName>
</protein>
<name>A0A914APZ5_PATMI</name>
<evidence type="ECO:0000313" key="13">
    <source>
        <dbReference type="Proteomes" id="UP000887568"/>
    </source>
</evidence>
<comment type="similarity">
    <text evidence="3">Belongs to the selenoprotein S family.</text>
</comment>
<keyword evidence="13" id="KW-1185">Reference proteome</keyword>
<evidence type="ECO:0000313" key="12">
    <source>
        <dbReference type="EnsemblMetazoa" id="XP_038066110.1"/>
    </source>
</evidence>
<feature type="region of interest" description="Disordered" evidence="10">
    <location>
        <begin position="102"/>
        <end position="188"/>
    </location>
</feature>
<feature type="compositionally biased region" description="Basic residues" evidence="10">
    <location>
        <begin position="126"/>
        <end position="136"/>
    </location>
</feature>
<dbReference type="Gene3D" id="6.10.250.2950">
    <property type="match status" value="1"/>
</dbReference>
<comment type="subcellular location">
    <subcellularLocation>
        <location evidence="2">Cytoplasm</location>
    </subcellularLocation>
    <subcellularLocation>
        <location evidence="1">Endoplasmic reticulum membrane</location>
        <topology evidence="1">Single-pass membrane protein</topology>
    </subcellularLocation>
</comment>
<keyword evidence="6" id="KW-0256">Endoplasmic reticulum</keyword>
<dbReference type="Proteomes" id="UP000887568">
    <property type="component" value="Unplaced"/>
</dbReference>
<feature type="compositionally biased region" description="Basic and acidic residues" evidence="10">
    <location>
        <begin position="102"/>
        <end position="125"/>
    </location>
</feature>
<proteinExistence type="inferred from homology"/>
<evidence type="ECO:0000256" key="9">
    <source>
        <dbReference type="ARBA" id="ARBA00023136"/>
    </source>
</evidence>
<dbReference type="GO" id="GO:0030968">
    <property type="term" value="P:endoplasmic reticulum unfolded protein response"/>
    <property type="evidence" value="ECO:0007669"/>
    <property type="project" value="TreeGrafter"/>
</dbReference>
<evidence type="ECO:0000256" key="10">
    <source>
        <dbReference type="SAM" id="MobiDB-lite"/>
    </source>
</evidence>
<evidence type="ECO:0000256" key="6">
    <source>
        <dbReference type="ARBA" id="ARBA00022824"/>
    </source>
</evidence>
<evidence type="ECO:0000256" key="2">
    <source>
        <dbReference type="ARBA" id="ARBA00004496"/>
    </source>
</evidence>
<evidence type="ECO:0000256" key="7">
    <source>
        <dbReference type="ARBA" id="ARBA00022933"/>
    </source>
</evidence>
<dbReference type="AlphaFoldDB" id="A0A914APZ5"/>
<dbReference type="OrthoDB" id="75792at2759"/>
<evidence type="ECO:0000256" key="11">
    <source>
        <dbReference type="SAM" id="Phobius"/>
    </source>
</evidence>
<evidence type="ECO:0000256" key="3">
    <source>
        <dbReference type="ARBA" id="ARBA00011034"/>
    </source>
</evidence>
<dbReference type="GO" id="GO:0036502">
    <property type="term" value="C:Derlin-1-VIMP complex"/>
    <property type="evidence" value="ECO:0007669"/>
    <property type="project" value="TreeGrafter"/>
</dbReference>
<dbReference type="PANTHER" id="PTHR28621">
    <property type="entry name" value="SELENOPROTEIN S"/>
    <property type="match status" value="1"/>
</dbReference>
<keyword evidence="7" id="KW-0712">Selenocysteine</keyword>
<evidence type="ECO:0000256" key="5">
    <source>
        <dbReference type="ARBA" id="ARBA00022692"/>
    </source>
</evidence>
<reference evidence="12" key="1">
    <citation type="submission" date="2022-11" db="UniProtKB">
        <authorList>
            <consortium name="EnsemblMetazoa"/>
        </authorList>
    </citation>
    <scope>IDENTIFICATION</scope>
</reference>
<feature type="transmembrane region" description="Helical" evidence="11">
    <location>
        <begin position="36"/>
        <end position="54"/>
    </location>
</feature>
<sequence length="188" mass="21374">MSEGLFEDRKLPEDGNQTPESVTQGVGYASEFLSSYGWYIILGILGFLYLYGRFGSRLEQWKQKREENTNLSQYDAGDVLARQEAMEKARQRMQQEYDAIAAEHAEKQKEREEEKRKEQVEDWERHKRGQGYRSKKLNKEDGQQQASGTASGSKEKPKKPPLRQGYNPLMGGTGSGFRPARSSRSGGG</sequence>
<evidence type="ECO:0000256" key="1">
    <source>
        <dbReference type="ARBA" id="ARBA00004389"/>
    </source>
</evidence>
<dbReference type="PANTHER" id="PTHR28621:SF1">
    <property type="entry name" value="SELENOPROTEIN S"/>
    <property type="match status" value="1"/>
</dbReference>
<dbReference type="OMA" id="KIAMWEN"/>
<dbReference type="InterPro" id="IPR009703">
    <property type="entry name" value="Selenoprotein_S"/>
</dbReference>
<dbReference type="EnsemblMetazoa" id="XM_038210182.1">
    <property type="protein sequence ID" value="XP_038066110.1"/>
    <property type="gene ID" value="LOC119736160"/>
</dbReference>
<dbReference type="CTD" id="55829"/>
<dbReference type="RefSeq" id="XP_038066110.1">
    <property type="nucleotide sequence ID" value="XM_038210182.1"/>
</dbReference>
<dbReference type="GO" id="GO:0030970">
    <property type="term" value="P:retrograde protein transport, ER to cytosol"/>
    <property type="evidence" value="ECO:0007669"/>
    <property type="project" value="TreeGrafter"/>
</dbReference>
<keyword evidence="5 11" id="KW-0812">Transmembrane</keyword>
<keyword evidence="4" id="KW-0963">Cytoplasm</keyword>